<reference evidence="4 5" key="1">
    <citation type="submission" date="2017-07" db="EMBL/GenBank/DDBJ databases">
        <title>Genome sequence of the Sordaria macrospora wild type strain R19027.</title>
        <authorList>
            <person name="Nowrousian M."/>
            <person name="Teichert I."/>
            <person name="Kueck U."/>
        </authorList>
    </citation>
    <scope>NUCLEOTIDE SEQUENCE [LARGE SCALE GENOMIC DNA]</scope>
    <source>
        <strain evidence="4 5">R19027</strain>
        <tissue evidence="4">Mycelium</tissue>
    </source>
</reference>
<dbReference type="InterPro" id="IPR052104">
    <property type="entry name" value="Mito_Release_Factor_mL62"/>
</dbReference>
<dbReference type="VEuPathDB" id="FungiDB:SMAC_08746"/>
<evidence type="ECO:0000259" key="3">
    <source>
        <dbReference type="Pfam" id="PF00472"/>
    </source>
</evidence>
<evidence type="ECO:0000256" key="1">
    <source>
        <dbReference type="ARBA" id="ARBA00010835"/>
    </source>
</evidence>
<proteinExistence type="inferred from homology"/>
<feature type="compositionally biased region" description="Basic residues" evidence="2">
    <location>
        <begin position="184"/>
        <end position="196"/>
    </location>
</feature>
<accession>A0A8S9A4G0</accession>
<dbReference type="GO" id="GO:0005762">
    <property type="term" value="C:mitochondrial large ribosomal subunit"/>
    <property type="evidence" value="ECO:0007669"/>
    <property type="project" value="TreeGrafter"/>
</dbReference>
<dbReference type="GO" id="GO:0016150">
    <property type="term" value="F:translation release factor activity, codon nonspecific"/>
    <property type="evidence" value="ECO:0007669"/>
    <property type="project" value="TreeGrafter"/>
</dbReference>
<evidence type="ECO:0000256" key="2">
    <source>
        <dbReference type="SAM" id="MobiDB-lite"/>
    </source>
</evidence>
<organism evidence="4 5">
    <name type="scientific">Sordaria macrospora</name>
    <dbReference type="NCBI Taxonomy" id="5147"/>
    <lineage>
        <taxon>Eukaryota</taxon>
        <taxon>Fungi</taxon>
        <taxon>Dikarya</taxon>
        <taxon>Ascomycota</taxon>
        <taxon>Pezizomycotina</taxon>
        <taxon>Sordariomycetes</taxon>
        <taxon>Sordariomycetidae</taxon>
        <taxon>Sordariales</taxon>
        <taxon>Sordariaceae</taxon>
        <taxon>Sordaria</taxon>
    </lineage>
</organism>
<feature type="region of interest" description="Disordered" evidence="2">
    <location>
        <begin position="180"/>
        <end position="203"/>
    </location>
</feature>
<gene>
    <name evidence="4" type="ORF">SMACR_08746</name>
</gene>
<sequence length="203" mass="22865">MNNIGMRLLVSLSPMVRLHPRLTWAMNPSPVMVTRRLARHQAFDAGFDPDELAEARKWHKSFQPSTLPQGDTSFSRSSGPGGQHVNKTESKATTTWPISKLLAHLPKILQARARTSKYYTKGNDSITIQAQTERSRSANQAENHQKLYDELMSLYTKAVPAESSPDKARKYEALKKAAKEVRLKEKKFHSSKKQSRKGGGSDY</sequence>
<comment type="similarity">
    <text evidence="1">Belongs to the prokaryotic/mitochondrial release factor family.</text>
</comment>
<dbReference type="OMA" id="GGQNVNC"/>
<dbReference type="EMBL" id="NMPR01000015">
    <property type="protein sequence ID" value="KAA8635062.1"/>
    <property type="molecule type" value="Genomic_DNA"/>
</dbReference>
<comment type="caution">
    <text evidence="4">The sequence shown here is derived from an EMBL/GenBank/DDBJ whole genome shotgun (WGS) entry which is preliminary data.</text>
</comment>
<feature type="domain" description="Prokaryotic-type class I peptide chain release factors" evidence="3">
    <location>
        <begin position="72"/>
        <end position="196"/>
    </location>
</feature>
<dbReference type="SUPFAM" id="SSF75620">
    <property type="entry name" value="Release factor"/>
    <property type="match status" value="1"/>
</dbReference>
<dbReference type="Pfam" id="PF00472">
    <property type="entry name" value="RF-1"/>
    <property type="match status" value="1"/>
</dbReference>
<dbReference type="PANTHER" id="PTHR11075:SF54">
    <property type="entry name" value="LARGE RIBOSOMAL SUBUNIT PROTEIN ML62"/>
    <property type="match status" value="1"/>
</dbReference>
<dbReference type="Gene3D" id="3.30.160.20">
    <property type="match status" value="1"/>
</dbReference>
<feature type="region of interest" description="Disordered" evidence="2">
    <location>
        <begin position="61"/>
        <end position="93"/>
    </location>
</feature>
<evidence type="ECO:0000313" key="4">
    <source>
        <dbReference type="EMBL" id="KAA8635062.1"/>
    </source>
</evidence>
<name>A0A8S9A4G0_SORMA</name>
<dbReference type="PANTHER" id="PTHR11075">
    <property type="entry name" value="PEPTIDE CHAIN RELEASE FACTOR"/>
    <property type="match status" value="1"/>
</dbReference>
<dbReference type="InterPro" id="IPR000352">
    <property type="entry name" value="Pep_chain_release_fac_I"/>
</dbReference>
<dbReference type="GO" id="GO:0004045">
    <property type="term" value="F:peptidyl-tRNA hydrolase activity"/>
    <property type="evidence" value="ECO:0007669"/>
    <property type="project" value="TreeGrafter"/>
</dbReference>
<protein>
    <recommendedName>
        <fullName evidence="3">Prokaryotic-type class I peptide chain release factors domain-containing protein</fullName>
    </recommendedName>
</protein>
<dbReference type="Proteomes" id="UP000433876">
    <property type="component" value="Unassembled WGS sequence"/>
</dbReference>
<dbReference type="InterPro" id="IPR045853">
    <property type="entry name" value="Pep_chain_release_fac_I_sf"/>
</dbReference>
<feature type="compositionally biased region" description="Polar residues" evidence="2">
    <location>
        <begin position="62"/>
        <end position="78"/>
    </location>
</feature>
<evidence type="ECO:0000313" key="5">
    <source>
        <dbReference type="Proteomes" id="UP000433876"/>
    </source>
</evidence>
<dbReference type="AlphaFoldDB" id="A0A8S9A4G0"/>
<dbReference type="GO" id="GO:0070126">
    <property type="term" value="P:mitochondrial translational termination"/>
    <property type="evidence" value="ECO:0007669"/>
    <property type="project" value="TreeGrafter"/>
</dbReference>